<sequence>MYRTLGENYNGRVLPSIIHETLKAVVAQYNASQLITQREIKPSKRDMLLDCSRMPCRIERCQVIGYMDFVLPIWFVHMQHASCSSRSWRARSWPASRVAVWPATSFSSASRAVTPARAPVFCSSVTDGFVLSTAMGLLPLLRLCG</sequence>
<keyword evidence="2" id="KW-0472">Membrane</keyword>
<keyword evidence="4" id="KW-1185">Reference proteome</keyword>
<name>A0A453MFQ7_AEGTS</name>
<reference evidence="4" key="2">
    <citation type="journal article" date="2017" name="Nat. Plants">
        <title>The Aegilops tauschii genome reveals multiple impacts of transposons.</title>
        <authorList>
            <person name="Zhao G."/>
            <person name="Zou C."/>
            <person name="Li K."/>
            <person name="Wang K."/>
            <person name="Li T."/>
            <person name="Gao L."/>
            <person name="Zhang X."/>
            <person name="Wang H."/>
            <person name="Yang Z."/>
            <person name="Liu X."/>
            <person name="Jiang W."/>
            <person name="Mao L."/>
            <person name="Kong X."/>
            <person name="Jiao Y."/>
            <person name="Jia J."/>
        </authorList>
    </citation>
    <scope>NUCLEOTIDE SEQUENCE [LARGE SCALE GENOMIC DNA]</scope>
    <source>
        <strain evidence="4">cv. AL8/78</strain>
    </source>
</reference>
<dbReference type="Gramene" id="AET5Gv21168800.11">
    <property type="protein sequence ID" value="AET5Gv21168800.11"/>
    <property type="gene ID" value="AET5Gv21168800"/>
</dbReference>
<reference evidence="4" key="1">
    <citation type="journal article" date="2014" name="Science">
        <title>Ancient hybridizations among the ancestral genomes of bread wheat.</title>
        <authorList>
            <consortium name="International Wheat Genome Sequencing Consortium,"/>
            <person name="Marcussen T."/>
            <person name="Sandve S.R."/>
            <person name="Heier L."/>
            <person name="Spannagl M."/>
            <person name="Pfeifer M."/>
            <person name="Jakobsen K.S."/>
            <person name="Wulff B.B."/>
            <person name="Steuernagel B."/>
            <person name="Mayer K.F."/>
            <person name="Olsen O.A."/>
        </authorList>
    </citation>
    <scope>NUCLEOTIDE SEQUENCE [LARGE SCALE GENOMIC DNA]</scope>
    <source>
        <strain evidence="4">cv. AL8/78</strain>
    </source>
</reference>
<dbReference type="EnsemblPlants" id="AET5Gv21168800.11">
    <property type="protein sequence ID" value="AET5Gv21168800.11"/>
    <property type="gene ID" value="AET5Gv21168800"/>
</dbReference>
<comment type="similarity">
    <text evidence="1 2">Belongs to the prohibitin family.</text>
</comment>
<dbReference type="AlphaFoldDB" id="A0A453MFQ7"/>
<dbReference type="InterPro" id="IPR000163">
    <property type="entry name" value="Prohibitin"/>
</dbReference>
<proteinExistence type="inferred from homology"/>
<accession>A0A453MFQ7</accession>
<evidence type="ECO:0000256" key="1">
    <source>
        <dbReference type="ARBA" id="ARBA00009658"/>
    </source>
</evidence>
<keyword evidence="2" id="KW-0496">Mitochondrion</keyword>
<dbReference type="PRINTS" id="PR00679">
    <property type="entry name" value="PROHIBITIN"/>
</dbReference>
<dbReference type="PANTHER" id="PTHR23222:SF39">
    <property type="entry name" value="PROHIBITIN"/>
    <property type="match status" value="1"/>
</dbReference>
<reference evidence="3" key="3">
    <citation type="journal article" date="2017" name="Nature">
        <title>Genome sequence of the progenitor of the wheat D genome Aegilops tauschii.</title>
        <authorList>
            <person name="Luo M.C."/>
            <person name="Gu Y.Q."/>
            <person name="Puiu D."/>
            <person name="Wang H."/>
            <person name="Twardziok S.O."/>
            <person name="Deal K.R."/>
            <person name="Huo N."/>
            <person name="Zhu T."/>
            <person name="Wang L."/>
            <person name="Wang Y."/>
            <person name="McGuire P.E."/>
            <person name="Liu S."/>
            <person name="Long H."/>
            <person name="Ramasamy R.K."/>
            <person name="Rodriguez J.C."/>
            <person name="Van S.L."/>
            <person name="Yuan L."/>
            <person name="Wang Z."/>
            <person name="Xia Z."/>
            <person name="Xiao L."/>
            <person name="Anderson O.D."/>
            <person name="Ouyang S."/>
            <person name="Liang Y."/>
            <person name="Zimin A.V."/>
            <person name="Pertea G."/>
            <person name="Qi P."/>
            <person name="Bennetzen J.L."/>
            <person name="Dai X."/>
            <person name="Dawson M.W."/>
            <person name="Muller H.G."/>
            <person name="Kugler K."/>
            <person name="Rivarola-Duarte L."/>
            <person name="Spannagl M."/>
            <person name="Mayer K.F.X."/>
            <person name="Lu F.H."/>
            <person name="Bevan M.W."/>
            <person name="Leroy P."/>
            <person name="Li P."/>
            <person name="You F.M."/>
            <person name="Sun Q."/>
            <person name="Liu Z."/>
            <person name="Lyons E."/>
            <person name="Wicker T."/>
            <person name="Salzberg S.L."/>
            <person name="Devos K.M."/>
            <person name="Dvorak J."/>
        </authorList>
    </citation>
    <scope>NUCLEOTIDE SEQUENCE [LARGE SCALE GENOMIC DNA]</scope>
    <source>
        <strain evidence="3">cv. AL8/78</strain>
    </source>
</reference>
<dbReference type="PANTHER" id="PTHR23222">
    <property type="entry name" value="PROHIBITIN"/>
    <property type="match status" value="1"/>
</dbReference>
<comment type="subcellular location">
    <subcellularLocation>
        <location evidence="2">Mitochondrion inner membrane</location>
    </subcellularLocation>
</comment>
<reference evidence="3" key="5">
    <citation type="journal article" date="2021" name="G3 (Bethesda)">
        <title>Aegilops tauschii genome assembly Aet v5.0 features greater sequence contiguity and improved annotation.</title>
        <authorList>
            <person name="Wang L."/>
            <person name="Zhu T."/>
            <person name="Rodriguez J.C."/>
            <person name="Deal K.R."/>
            <person name="Dubcovsky J."/>
            <person name="McGuire P.E."/>
            <person name="Lux T."/>
            <person name="Spannagl M."/>
            <person name="Mayer K.F.X."/>
            <person name="Baldrich P."/>
            <person name="Meyers B.C."/>
            <person name="Huo N."/>
            <person name="Gu Y.Q."/>
            <person name="Zhou H."/>
            <person name="Devos K.M."/>
            <person name="Bennetzen J.L."/>
            <person name="Unver T."/>
            <person name="Budak H."/>
            <person name="Gulick P.J."/>
            <person name="Galiba G."/>
            <person name="Kalapos B."/>
            <person name="Nelson D.R."/>
            <person name="Li P."/>
            <person name="You F.M."/>
            <person name="Luo M.C."/>
            <person name="Dvorak J."/>
        </authorList>
    </citation>
    <scope>NUCLEOTIDE SEQUENCE [LARGE SCALE GENOMIC DNA]</scope>
    <source>
        <strain evidence="3">cv. AL8/78</strain>
    </source>
</reference>
<reference evidence="3" key="4">
    <citation type="submission" date="2019-03" db="UniProtKB">
        <authorList>
            <consortium name="EnsemblPlants"/>
        </authorList>
    </citation>
    <scope>IDENTIFICATION</scope>
</reference>
<dbReference type="GO" id="GO:0007005">
    <property type="term" value="P:mitochondrion organization"/>
    <property type="evidence" value="ECO:0007669"/>
    <property type="project" value="TreeGrafter"/>
</dbReference>
<protein>
    <recommendedName>
        <fullName evidence="2">Prohibitin</fullName>
    </recommendedName>
</protein>
<dbReference type="Proteomes" id="UP000015105">
    <property type="component" value="Chromosome 5D"/>
</dbReference>
<evidence type="ECO:0000313" key="4">
    <source>
        <dbReference type="Proteomes" id="UP000015105"/>
    </source>
</evidence>
<evidence type="ECO:0000256" key="2">
    <source>
        <dbReference type="RuleBase" id="RU366048"/>
    </source>
</evidence>
<dbReference type="GO" id="GO:0005743">
    <property type="term" value="C:mitochondrial inner membrane"/>
    <property type="evidence" value="ECO:0007669"/>
    <property type="project" value="UniProtKB-SubCell"/>
</dbReference>
<organism evidence="3 4">
    <name type="scientific">Aegilops tauschii subsp. strangulata</name>
    <name type="common">Goatgrass</name>
    <dbReference type="NCBI Taxonomy" id="200361"/>
    <lineage>
        <taxon>Eukaryota</taxon>
        <taxon>Viridiplantae</taxon>
        <taxon>Streptophyta</taxon>
        <taxon>Embryophyta</taxon>
        <taxon>Tracheophyta</taxon>
        <taxon>Spermatophyta</taxon>
        <taxon>Magnoliopsida</taxon>
        <taxon>Liliopsida</taxon>
        <taxon>Poales</taxon>
        <taxon>Poaceae</taxon>
        <taxon>BOP clade</taxon>
        <taxon>Pooideae</taxon>
        <taxon>Triticodae</taxon>
        <taxon>Triticeae</taxon>
        <taxon>Triticinae</taxon>
        <taxon>Aegilops</taxon>
    </lineage>
</organism>
<keyword evidence="2" id="KW-0999">Mitochondrion inner membrane</keyword>
<evidence type="ECO:0000313" key="3">
    <source>
        <dbReference type="EnsemblPlants" id="AET5Gv21168800.11"/>
    </source>
</evidence>